<feature type="compositionally biased region" description="Basic and acidic residues" evidence="1">
    <location>
        <begin position="356"/>
        <end position="367"/>
    </location>
</feature>
<protein>
    <submittedName>
        <fullName evidence="3">DUF6128 domain-containing protein</fullName>
    </submittedName>
</protein>
<proteinExistence type="predicted"/>
<feature type="compositionally biased region" description="Pro residues" evidence="1">
    <location>
        <begin position="245"/>
        <end position="262"/>
    </location>
</feature>
<feature type="compositionally biased region" description="Low complexity" evidence="1">
    <location>
        <begin position="221"/>
        <end position="237"/>
    </location>
</feature>
<feature type="compositionally biased region" description="Pro residues" evidence="1">
    <location>
        <begin position="211"/>
        <end position="220"/>
    </location>
</feature>
<gene>
    <name evidence="3" type="ORF">OCV69_11820</name>
</gene>
<evidence type="ECO:0000256" key="1">
    <source>
        <dbReference type="SAM" id="MobiDB-lite"/>
    </source>
</evidence>
<name>A0ABT2V145_9FIRM</name>
<organism evidence="3 4">
    <name type="scientific">Alitiscatomonas aceti</name>
    <dbReference type="NCBI Taxonomy" id="2981724"/>
    <lineage>
        <taxon>Bacteria</taxon>
        <taxon>Bacillati</taxon>
        <taxon>Bacillota</taxon>
        <taxon>Clostridia</taxon>
        <taxon>Lachnospirales</taxon>
        <taxon>Lachnospiraceae</taxon>
        <taxon>Alitiscatomonas</taxon>
    </lineage>
</organism>
<dbReference type="RefSeq" id="WP_158359279.1">
    <property type="nucleotide sequence ID" value="NZ_JAOQJF010000025.1"/>
</dbReference>
<reference evidence="3 4" key="1">
    <citation type="journal article" date="2021" name="ISME Commun">
        <title>Automated analysis of genomic sequences facilitates high-throughput and comprehensive description of bacteria.</title>
        <authorList>
            <person name="Hitch T.C.A."/>
        </authorList>
    </citation>
    <scope>NUCLEOTIDE SEQUENCE [LARGE SCALE GENOMIC DNA]</scope>
    <source>
        <strain evidence="4">f_CCE</strain>
    </source>
</reference>
<dbReference type="Proteomes" id="UP001652395">
    <property type="component" value="Unassembled WGS sequence"/>
</dbReference>
<feature type="region of interest" description="Disordered" evidence="1">
    <location>
        <begin position="204"/>
        <end position="411"/>
    </location>
</feature>
<evidence type="ECO:0000313" key="4">
    <source>
        <dbReference type="Proteomes" id="UP001652395"/>
    </source>
</evidence>
<keyword evidence="4" id="KW-1185">Reference proteome</keyword>
<sequence>MSDYRRLISYIYEYEGKEKGKNVGFVKLEARNGQCRLNLSVKKVYMGSSAIGVFLLSKAGTEVFLGNIFIRSGAGEFRAVVDAKNVEGKGGGLDTYYGLTIHDVKNPWRSYTTIWEDAVEPETLPGSLPGDQGNGDTVKMLPAQEILPGSPDQSEEEPVMAVASVVREIEAEIAREEERRSREEMILDPASAPEMLPAGPAVLSVPEELPYSPPPAPSIPEGPAAAPEPSVVPAPEELPGRSSAPPVPEEQPVRTPAPPVPEELPAGPSAPKEIPDRPEAPVFPEELPPAPAPGISPAEPVRLVPYPEGDPPAPVSQAEGAPSEPISRAEGGPSVTVSRPAGSPPAAASRPGTALPEHDSRPAEARKPGPNPSSPVSRPGDRRPGAETAPPSGQAAPEKDSSLSRSPELENPEVLRYLQETEDVTADPEKLWQELRKSYPKIQPFDYESGCEILTIRPQDIGRLPRESWVYGNNSFLLHGYYNFRYIILFRLGNKDGRARYLIGVPGHYYSSEKYMASMFGFPNFVLSKKQPPNDGRFGYWYTDIRVR</sequence>
<comment type="caution">
    <text evidence="3">The sequence shown here is derived from an EMBL/GenBank/DDBJ whole genome shotgun (WGS) entry which is preliminary data.</text>
</comment>
<feature type="compositionally biased region" description="Low complexity" evidence="1">
    <location>
        <begin position="338"/>
        <end position="352"/>
    </location>
</feature>
<evidence type="ECO:0000259" key="2">
    <source>
        <dbReference type="Pfam" id="PF19623"/>
    </source>
</evidence>
<accession>A0ABT2V145</accession>
<dbReference type="Pfam" id="PF19623">
    <property type="entry name" value="DUF6128"/>
    <property type="match status" value="1"/>
</dbReference>
<dbReference type="EMBL" id="JAOQJF010000025">
    <property type="protein sequence ID" value="MCU6800610.1"/>
    <property type="molecule type" value="Genomic_DNA"/>
</dbReference>
<evidence type="ECO:0000313" key="3">
    <source>
        <dbReference type="EMBL" id="MCU6800610.1"/>
    </source>
</evidence>
<feature type="domain" description="DUF6128" evidence="2">
    <location>
        <begin position="437"/>
        <end position="542"/>
    </location>
</feature>
<dbReference type="InterPro" id="IPR046131">
    <property type="entry name" value="DUF6128"/>
</dbReference>